<comment type="caution">
    <text evidence="8">The sequence shown here is derived from an EMBL/GenBank/DDBJ whole genome shotgun (WGS) entry which is preliminary data.</text>
</comment>
<reference evidence="8" key="2">
    <citation type="submission" date="2019-06" db="EMBL/GenBank/DDBJ databases">
        <authorList>
            <person name="Hu M."/>
        </authorList>
    </citation>
    <scope>NUCLEOTIDE SEQUENCE</scope>
    <source>
        <strain evidence="8">08RB2639</strain>
    </source>
</reference>
<organism evidence="8 9">
    <name type="scientific">Brucella pecoris</name>
    <dbReference type="NCBI Taxonomy" id="867683"/>
    <lineage>
        <taxon>Bacteria</taxon>
        <taxon>Pseudomonadati</taxon>
        <taxon>Pseudomonadota</taxon>
        <taxon>Alphaproteobacteria</taxon>
        <taxon>Hyphomicrobiales</taxon>
        <taxon>Brucellaceae</taxon>
        <taxon>Brucella/Ochrobactrum group</taxon>
        <taxon>Brucella</taxon>
    </lineage>
</organism>
<dbReference type="InterPro" id="IPR052040">
    <property type="entry name" value="GTPase/Isobutyryl-CoA_mutase"/>
</dbReference>
<evidence type="ECO:0000313" key="7">
    <source>
        <dbReference type="EMBL" id="MBB4096048.1"/>
    </source>
</evidence>
<dbReference type="InterPro" id="IPR003593">
    <property type="entry name" value="AAA+_ATPase"/>
</dbReference>
<evidence type="ECO:0000259" key="6">
    <source>
        <dbReference type="SMART" id="SM00382"/>
    </source>
</evidence>
<name>A0A5C5CC58_9HYPH</name>
<dbReference type="Pfam" id="PF03308">
    <property type="entry name" value="MeaB"/>
    <property type="match status" value="1"/>
</dbReference>
<dbReference type="OrthoDB" id="9778292at2"/>
<evidence type="ECO:0000256" key="1">
    <source>
        <dbReference type="ARBA" id="ARBA00009625"/>
    </source>
</evidence>
<proteinExistence type="inferred from homology"/>
<dbReference type="GO" id="GO:0003924">
    <property type="term" value="F:GTPase activity"/>
    <property type="evidence" value="ECO:0007669"/>
    <property type="project" value="InterPro"/>
</dbReference>
<keyword evidence="10" id="KW-1185">Reference proteome</keyword>
<keyword evidence="4" id="KW-0342">GTP-binding</keyword>
<dbReference type="GO" id="GO:0016301">
    <property type="term" value="F:kinase activity"/>
    <property type="evidence" value="ECO:0007669"/>
    <property type="project" value="UniProtKB-KW"/>
</dbReference>
<dbReference type="EC" id="2.7.-.-" evidence="7"/>
<dbReference type="PANTHER" id="PTHR43087:SF1">
    <property type="entry name" value="LAO_AO TRANSPORT SYSTEM ATPASE"/>
    <property type="match status" value="1"/>
</dbReference>
<keyword evidence="3" id="KW-0378">Hydrolase</keyword>
<dbReference type="RefSeq" id="WP_140022923.1">
    <property type="nucleotide sequence ID" value="NZ_JACIEX010000017.1"/>
</dbReference>
<accession>A0A5C5CC58</accession>
<dbReference type="AlphaFoldDB" id="A0A5C5CC58"/>
<dbReference type="Proteomes" id="UP000313390">
    <property type="component" value="Unassembled WGS sequence"/>
</dbReference>
<dbReference type="GO" id="GO:0005525">
    <property type="term" value="F:GTP binding"/>
    <property type="evidence" value="ECO:0007669"/>
    <property type="project" value="UniProtKB-KW"/>
</dbReference>
<dbReference type="InterPro" id="IPR027417">
    <property type="entry name" value="P-loop_NTPase"/>
</dbReference>
<dbReference type="CDD" id="cd03114">
    <property type="entry name" value="MMAA-like"/>
    <property type="match status" value="1"/>
</dbReference>
<evidence type="ECO:0000313" key="10">
    <source>
        <dbReference type="Proteomes" id="UP000553980"/>
    </source>
</evidence>
<evidence type="ECO:0000313" key="8">
    <source>
        <dbReference type="EMBL" id="TNV08929.1"/>
    </source>
</evidence>
<comment type="similarity">
    <text evidence="1">Belongs to the SIMIBI class G3E GTPase family. ArgK/MeaB subfamily.</text>
</comment>
<dbReference type="NCBIfam" id="TIGR00750">
    <property type="entry name" value="lao"/>
    <property type="match status" value="1"/>
</dbReference>
<dbReference type="Proteomes" id="UP000553980">
    <property type="component" value="Unassembled WGS sequence"/>
</dbReference>
<evidence type="ECO:0000256" key="5">
    <source>
        <dbReference type="ARBA" id="ARBA00023186"/>
    </source>
</evidence>
<evidence type="ECO:0000256" key="4">
    <source>
        <dbReference type="ARBA" id="ARBA00023134"/>
    </source>
</evidence>
<gene>
    <name evidence="8" type="primary">meaB</name>
    <name evidence="8" type="ORF">FIB18_22455</name>
    <name evidence="7" type="ORF">GGQ79_004601</name>
</gene>
<protein>
    <submittedName>
        <fullName evidence="7">LAO/AO transport system kinase</fullName>
        <ecNumber evidence="7">2.7.-.-</ecNumber>
    </submittedName>
    <submittedName>
        <fullName evidence="8">Methylmalonyl Co-A mutase-associated GTPase MeaB</fullName>
    </submittedName>
</protein>
<keyword evidence="5" id="KW-0143">Chaperone</keyword>
<keyword evidence="7" id="KW-0808">Transferase</keyword>
<evidence type="ECO:0000256" key="2">
    <source>
        <dbReference type="ARBA" id="ARBA00022741"/>
    </source>
</evidence>
<dbReference type="SMART" id="SM00382">
    <property type="entry name" value="AAA"/>
    <property type="match status" value="1"/>
</dbReference>
<dbReference type="PANTHER" id="PTHR43087">
    <property type="entry name" value="LYSINE/ARGININE/ORNITHINE TRANSPORT SYSTEM KINASE"/>
    <property type="match status" value="1"/>
</dbReference>
<dbReference type="Gene3D" id="3.40.50.300">
    <property type="entry name" value="P-loop containing nucleotide triphosphate hydrolases"/>
    <property type="match status" value="1"/>
</dbReference>
<feature type="domain" description="AAA+ ATPase" evidence="6">
    <location>
        <begin position="60"/>
        <end position="204"/>
    </location>
</feature>
<dbReference type="EMBL" id="JACIEX010000017">
    <property type="protein sequence ID" value="MBB4096048.1"/>
    <property type="molecule type" value="Genomic_DNA"/>
</dbReference>
<dbReference type="SUPFAM" id="SSF52540">
    <property type="entry name" value="P-loop containing nucleoside triphosphate hydrolases"/>
    <property type="match status" value="1"/>
</dbReference>
<evidence type="ECO:0000256" key="3">
    <source>
        <dbReference type="ARBA" id="ARBA00022801"/>
    </source>
</evidence>
<dbReference type="InterPro" id="IPR005129">
    <property type="entry name" value="GTPase_ArgK"/>
</dbReference>
<dbReference type="EMBL" id="VEWK01000018">
    <property type="protein sequence ID" value="TNV08929.1"/>
    <property type="molecule type" value="Genomic_DNA"/>
</dbReference>
<sequence>MTAVAQAPSRKKPAYKPSRDFVADVLSGDILAIARMITRAETGIAEAGPALADIYQHAGKAHIIGITGVPGAGKSTLVSALIKAFAADGHKVGVVAVDPSSPYSGGAILGDRVRMSENAQANNAFVRSMATRGHLGGLAPATLQAVDVLDAGGYSPIIIETVGVGQDEVEVVSAAHTVVVLSAPGLGDDVQAIKAGILEIADIHTVSKADKPEAAATLAALKAMMTLGAPPQQTSWSVPVFAVSPITGDHVNKLKELIQQHWLHLNDSAELASRQRKICMTRILGAARRLFHQRFVTGATEIEALLQSVLERRDDPETAARTLLSRQEAFK</sequence>
<keyword evidence="2" id="KW-0547">Nucleotide-binding</keyword>
<keyword evidence="7" id="KW-0418">Kinase</keyword>
<reference evidence="8 9" key="1">
    <citation type="journal article" date="2011" name="Int. J. Syst. Evol. Microbiol.">
        <title>Ochrobactrum pecoris sp. nov., isolated from farm animals.</title>
        <authorList>
            <person name="Kampfer P."/>
            <person name="Huber B."/>
            <person name="Busse H.J."/>
            <person name="Scholz H.C."/>
            <person name="Tomaso H."/>
            <person name="Hotzel H."/>
            <person name="Melzer F."/>
        </authorList>
    </citation>
    <scope>NUCLEOTIDE SEQUENCE [LARGE SCALE GENOMIC DNA]</scope>
    <source>
        <strain evidence="8 9">08RB2639</strain>
    </source>
</reference>
<reference evidence="7 10" key="3">
    <citation type="submission" date="2020-08" db="EMBL/GenBank/DDBJ databases">
        <title>Genomic Encyclopedia of Type Strains, Phase IV (KMG-IV): sequencing the most valuable type-strain genomes for metagenomic binning, comparative biology and taxonomic classification.</title>
        <authorList>
            <person name="Goeker M."/>
        </authorList>
    </citation>
    <scope>NUCLEOTIDE SEQUENCE [LARGE SCALE GENOMIC DNA]</scope>
    <source>
        <strain evidence="7 10">DSM 23868</strain>
    </source>
</reference>
<evidence type="ECO:0000313" key="9">
    <source>
        <dbReference type="Proteomes" id="UP000313390"/>
    </source>
</evidence>